<reference evidence="1 2" key="1">
    <citation type="submission" date="2024-11" db="EMBL/GenBank/DDBJ databases">
        <title>Using genomics to understand microbial adaptation to soil warming.</title>
        <authorList>
            <person name="Deangelis K.M. PhD."/>
        </authorList>
    </citation>
    <scope>NUCLEOTIDE SEQUENCE [LARGE SCALE GENOMIC DNA]</scope>
    <source>
        <strain evidence="1 2">GAS97</strain>
    </source>
</reference>
<sequence length="219" mass="23551">MPPSGTAARPFIFVLAGINGAGKSSVGGAMLAEYGLTWFNPDSFARELTAQFSMTAAEANSRAWETGRAQLEAAIVDGKNYAFETTLGGETIPAMLAGATHTHDVVILFCGLSSVEQHIERVRLRVANKGHAIPENKIRERWVTSRANLIKLLPHLSRLQVFDNSVNAAPGQDIPDPVLVLEMLEAQVVFPDRDDAAALGATPEWARPIVQAALESQHG</sequence>
<protein>
    <submittedName>
        <fullName evidence="1">ABC-type ATPase</fullName>
    </submittedName>
</protein>
<keyword evidence="2" id="KW-1185">Reference proteome</keyword>
<name>A0ABW8MHL6_9BURK</name>
<dbReference type="RefSeq" id="WP_404607728.1">
    <property type="nucleotide sequence ID" value="NZ_JBIYDN010000008.1"/>
</dbReference>
<proteinExistence type="predicted"/>
<accession>A0ABW8MHL6</accession>
<dbReference type="Proteomes" id="UP001620514">
    <property type="component" value="Unassembled WGS sequence"/>
</dbReference>
<comment type="caution">
    <text evidence="1">The sequence shown here is derived from an EMBL/GenBank/DDBJ whole genome shotgun (WGS) entry which is preliminary data.</text>
</comment>
<dbReference type="SUPFAM" id="SSF52540">
    <property type="entry name" value="P-loop containing nucleoside triphosphate hydrolases"/>
    <property type="match status" value="1"/>
</dbReference>
<evidence type="ECO:0000313" key="2">
    <source>
        <dbReference type="Proteomes" id="UP001620514"/>
    </source>
</evidence>
<dbReference type="PANTHER" id="PTHR39206">
    <property type="entry name" value="SLL8004 PROTEIN"/>
    <property type="match status" value="1"/>
</dbReference>
<organism evidence="1 2">
    <name type="scientific">Caballeronia udeis</name>
    <dbReference type="NCBI Taxonomy" id="1232866"/>
    <lineage>
        <taxon>Bacteria</taxon>
        <taxon>Pseudomonadati</taxon>
        <taxon>Pseudomonadota</taxon>
        <taxon>Betaproteobacteria</taxon>
        <taxon>Burkholderiales</taxon>
        <taxon>Burkholderiaceae</taxon>
        <taxon>Caballeronia</taxon>
    </lineage>
</organism>
<evidence type="ECO:0000313" key="1">
    <source>
        <dbReference type="EMBL" id="MFK4443182.1"/>
    </source>
</evidence>
<dbReference type="EMBL" id="JBIYDN010000008">
    <property type="protein sequence ID" value="MFK4443182.1"/>
    <property type="molecule type" value="Genomic_DNA"/>
</dbReference>
<dbReference type="Gene3D" id="3.40.50.300">
    <property type="entry name" value="P-loop containing nucleotide triphosphate hydrolases"/>
    <property type="match status" value="1"/>
</dbReference>
<dbReference type="InterPro" id="IPR027417">
    <property type="entry name" value="P-loop_NTPase"/>
</dbReference>
<gene>
    <name evidence="1" type="ORF">ABH943_003204</name>
</gene>
<dbReference type="PANTHER" id="PTHR39206:SF1">
    <property type="entry name" value="SLL8004 PROTEIN"/>
    <property type="match status" value="1"/>
</dbReference>